<reference evidence="2 3" key="1">
    <citation type="submission" date="2019-02" db="EMBL/GenBank/DDBJ databases">
        <title>Deep-cultivation of Planctomycetes and their phenomic and genomic characterization uncovers novel biology.</title>
        <authorList>
            <person name="Wiegand S."/>
            <person name="Jogler M."/>
            <person name="Boedeker C."/>
            <person name="Pinto D."/>
            <person name="Vollmers J."/>
            <person name="Rivas-Marin E."/>
            <person name="Kohn T."/>
            <person name="Peeters S.H."/>
            <person name="Heuer A."/>
            <person name="Rast P."/>
            <person name="Oberbeckmann S."/>
            <person name="Bunk B."/>
            <person name="Jeske O."/>
            <person name="Meyerdierks A."/>
            <person name="Storesund J.E."/>
            <person name="Kallscheuer N."/>
            <person name="Luecker S."/>
            <person name="Lage O.M."/>
            <person name="Pohl T."/>
            <person name="Merkel B.J."/>
            <person name="Hornburger P."/>
            <person name="Mueller R.-W."/>
            <person name="Bruemmer F."/>
            <person name="Labrenz M."/>
            <person name="Spormann A.M."/>
            <person name="Op den Camp H."/>
            <person name="Overmann J."/>
            <person name="Amann R."/>
            <person name="Jetten M.S.M."/>
            <person name="Mascher T."/>
            <person name="Medema M.H."/>
            <person name="Devos D.P."/>
            <person name="Kaster A.-K."/>
            <person name="Ovreas L."/>
            <person name="Rohde M."/>
            <person name="Galperin M.Y."/>
            <person name="Jogler C."/>
        </authorList>
    </citation>
    <scope>NUCLEOTIDE SEQUENCE [LARGE SCALE GENOMIC DNA]</scope>
    <source>
        <strain evidence="2 3">Mal52</strain>
    </source>
</reference>
<dbReference type="InterPro" id="IPR029063">
    <property type="entry name" value="SAM-dependent_MTases_sf"/>
</dbReference>
<feature type="domain" description="Methyltransferase" evidence="1">
    <location>
        <begin position="46"/>
        <end position="141"/>
    </location>
</feature>
<evidence type="ECO:0000259" key="1">
    <source>
        <dbReference type="Pfam" id="PF13649"/>
    </source>
</evidence>
<dbReference type="InterPro" id="IPR041698">
    <property type="entry name" value="Methyltransf_25"/>
</dbReference>
<sequence length="260" mass="29510">MAEVIHGKVYDYPTYYDIIFAADWRKEIAFLEACFDKYAGGTVQRVFEPACGTGRLLIKLAQAGYDVSGNDLNPKAVEFCNRRLGRRGFEPTAVVGDMADFRLPRKADAAFNLINSFRHLPDEDAATAHMQCIARALRKGGIYLLGLHLTPTNHRICDDECYAARRGNVGVESRLWTMSVDSKARVEMVGMTLDVTTPKRKLRLVDEMPFRMYTARQFRQLLARVPELELLETFDFDLDINAPIKVKGHSEDVIFVLRKV</sequence>
<dbReference type="GO" id="GO:0032259">
    <property type="term" value="P:methylation"/>
    <property type="evidence" value="ECO:0007669"/>
    <property type="project" value="UniProtKB-KW"/>
</dbReference>
<keyword evidence="2" id="KW-0808">Transferase</keyword>
<name>A0A517ZIC9_9PLAN</name>
<dbReference type="CDD" id="cd02440">
    <property type="entry name" value="AdoMet_MTases"/>
    <property type="match status" value="1"/>
</dbReference>
<proteinExistence type="predicted"/>
<organism evidence="2 3">
    <name type="scientific">Symmachiella dynata</name>
    <dbReference type="NCBI Taxonomy" id="2527995"/>
    <lineage>
        <taxon>Bacteria</taxon>
        <taxon>Pseudomonadati</taxon>
        <taxon>Planctomycetota</taxon>
        <taxon>Planctomycetia</taxon>
        <taxon>Planctomycetales</taxon>
        <taxon>Planctomycetaceae</taxon>
        <taxon>Symmachiella</taxon>
    </lineage>
</organism>
<dbReference type="SUPFAM" id="SSF53335">
    <property type="entry name" value="S-adenosyl-L-methionine-dependent methyltransferases"/>
    <property type="match status" value="1"/>
</dbReference>
<dbReference type="AlphaFoldDB" id="A0A517ZIC9"/>
<keyword evidence="3" id="KW-1185">Reference proteome</keyword>
<dbReference type="EMBL" id="CP036276">
    <property type="protein sequence ID" value="QDU42230.1"/>
    <property type="molecule type" value="Genomic_DNA"/>
</dbReference>
<protein>
    <submittedName>
        <fullName evidence="2">Methyltransferase domain protein</fullName>
    </submittedName>
</protein>
<dbReference type="KEGG" id="sdyn:Mal52_06850"/>
<gene>
    <name evidence="2" type="ORF">Mal52_06850</name>
</gene>
<evidence type="ECO:0000313" key="2">
    <source>
        <dbReference type="EMBL" id="QDU42230.1"/>
    </source>
</evidence>
<dbReference type="Proteomes" id="UP000319383">
    <property type="component" value="Chromosome"/>
</dbReference>
<keyword evidence="2" id="KW-0489">Methyltransferase</keyword>
<dbReference type="RefSeq" id="WP_145374304.1">
    <property type="nucleotide sequence ID" value="NZ_CP036276.1"/>
</dbReference>
<dbReference type="Gene3D" id="3.40.50.150">
    <property type="entry name" value="Vaccinia Virus protein VP39"/>
    <property type="match status" value="1"/>
</dbReference>
<evidence type="ECO:0000313" key="3">
    <source>
        <dbReference type="Proteomes" id="UP000319383"/>
    </source>
</evidence>
<dbReference type="Pfam" id="PF13649">
    <property type="entry name" value="Methyltransf_25"/>
    <property type="match status" value="1"/>
</dbReference>
<dbReference type="GO" id="GO:0008168">
    <property type="term" value="F:methyltransferase activity"/>
    <property type="evidence" value="ECO:0007669"/>
    <property type="project" value="UniProtKB-KW"/>
</dbReference>
<accession>A0A517ZIC9</accession>
<dbReference type="Gene3D" id="2.20.25.110">
    <property type="entry name" value="S-adenosyl-L-methionine-dependent methyltransferases"/>
    <property type="match status" value="1"/>
</dbReference>